<dbReference type="NCBIfam" id="TIGR02644">
    <property type="entry name" value="Y_phosphoryl"/>
    <property type="match status" value="1"/>
</dbReference>
<dbReference type="Gene3D" id="3.40.1030.10">
    <property type="entry name" value="Nucleoside phosphorylase/phosphoribosyltransferase catalytic domain"/>
    <property type="match status" value="1"/>
</dbReference>
<dbReference type="Gene3D" id="3.90.1170.30">
    <property type="entry name" value="Pyrimidine nucleoside phosphorylase-like, C-terminal domain"/>
    <property type="match status" value="1"/>
</dbReference>
<dbReference type="GO" id="GO:0006213">
    <property type="term" value="P:pyrimidine nucleoside metabolic process"/>
    <property type="evidence" value="ECO:0007669"/>
    <property type="project" value="InterPro"/>
</dbReference>
<evidence type="ECO:0000256" key="4">
    <source>
        <dbReference type="ARBA" id="ARBA00022676"/>
    </source>
</evidence>
<dbReference type="FunFam" id="3.40.1030.10:FF:000003">
    <property type="entry name" value="Pyrimidine-nucleoside phosphorylase"/>
    <property type="match status" value="1"/>
</dbReference>
<dbReference type="AlphaFoldDB" id="E8R2R7"/>
<evidence type="ECO:0000313" key="8">
    <source>
        <dbReference type="EMBL" id="ADV63564.1"/>
    </source>
</evidence>
<reference key="1">
    <citation type="submission" date="2010-11" db="EMBL/GenBank/DDBJ databases">
        <title>The complete sequence of chromosome of Isophaera pallida ATCC 43644.</title>
        <authorList>
            <consortium name="US DOE Joint Genome Institute (JGI-PGF)"/>
            <person name="Lucas S."/>
            <person name="Copeland A."/>
            <person name="Lapidus A."/>
            <person name="Bruce D."/>
            <person name="Goodwin L."/>
            <person name="Pitluck S."/>
            <person name="Kyrpides N."/>
            <person name="Mavromatis K."/>
            <person name="Pagani I."/>
            <person name="Ivanova N."/>
            <person name="Saunders E."/>
            <person name="Brettin T."/>
            <person name="Detter J.C."/>
            <person name="Han C."/>
            <person name="Tapia R."/>
            <person name="Land M."/>
            <person name="Hauser L."/>
            <person name="Markowitz V."/>
            <person name="Cheng J.-F."/>
            <person name="Hugenholtz P."/>
            <person name="Woyke T."/>
            <person name="Wu D."/>
            <person name="Eisen J.A."/>
        </authorList>
    </citation>
    <scope>NUCLEOTIDE SEQUENCE</scope>
    <source>
        <strain>ATCC 43644</strain>
    </source>
</reference>
<evidence type="ECO:0000256" key="2">
    <source>
        <dbReference type="ARBA" id="ARBA00011738"/>
    </source>
</evidence>
<comment type="similarity">
    <text evidence="1">Belongs to the thymidine/pyrimidine-nucleoside phosphorylase family.</text>
</comment>
<dbReference type="InterPro" id="IPR000312">
    <property type="entry name" value="Glycosyl_Trfase_fam3"/>
</dbReference>
<dbReference type="InterPro" id="IPR035902">
    <property type="entry name" value="Nuc_phospho_transferase"/>
</dbReference>
<comment type="subunit">
    <text evidence="2">Homodimer.</text>
</comment>
<dbReference type="PIRSF" id="PIRSF000478">
    <property type="entry name" value="TP_PyNP"/>
    <property type="match status" value="1"/>
</dbReference>
<dbReference type="InParanoid" id="E8R2R7"/>
<feature type="domain" description="Pyrimidine nucleoside phosphorylase C-terminal" evidence="7">
    <location>
        <begin position="363"/>
        <end position="440"/>
    </location>
</feature>
<dbReference type="Pfam" id="PF07831">
    <property type="entry name" value="PYNP_C"/>
    <property type="match status" value="1"/>
</dbReference>
<sequence length="460" mass="49107">MLHSSPTSAPQYRAVDLIRRKRDGQPLEPDEIAWMVRAHETGAATDYHWAAMLMAILWRGMNPTETAALTRAMIDSGSVLTWDDLDAPPIDKHSTGGVGDKTSLILGPIAAACGVPVPMVSGRGLGHTGGTLDKLEAIPGVRVALSTEEFRRLVRRHRLALIGQTDEIAPADRWMYALRDATATVESIPLITASILSKKFAEGIDGLVLDVKTGDGAFMATLEDSRALAESLIVSGRALGKRVVALVTRMDQPLGRQVGNAHEVAEAIACLKGDGPNDLTDLSLELAAEMICLGGVEPNLDSARRRAQGALEDGSALEVFRRVIADQGGDPRVIDQPEAILPRPRGHVLIAADPSTLPATGGFVAAIACRRLALAIMRLGAGRALTTDRIDHAVGLELFKKVGDPVAPGEPLARLDHTLEPNDPRLVHAHRELTACWSFAPLPIPNPPSLIVTRLANPNE</sequence>
<dbReference type="InterPro" id="IPR018090">
    <property type="entry name" value="Pyrmidine_PPas_bac/euk"/>
</dbReference>
<dbReference type="HOGENOM" id="CLU_025040_0_1_0"/>
<dbReference type="InterPro" id="IPR000053">
    <property type="entry name" value="Thymidine/pyrmidine_PPase"/>
</dbReference>
<dbReference type="InterPro" id="IPR013102">
    <property type="entry name" value="PYNP_C"/>
</dbReference>
<comment type="catalytic activity">
    <reaction evidence="6">
        <text>thymidine + phosphate = 2-deoxy-alpha-D-ribose 1-phosphate + thymine</text>
        <dbReference type="Rhea" id="RHEA:16037"/>
        <dbReference type="ChEBI" id="CHEBI:17748"/>
        <dbReference type="ChEBI" id="CHEBI:17821"/>
        <dbReference type="ChEBI" id="CHEBI:43474"/>
        <dbReference type="ChEBI" id="CHEBI:57259"/>
        <dbReference type="EC" id="2.4.2.4"/>
    </reaction>
</comment>
<keyword evidence="4 8" id="KW-0328">Glycosyltransferase</keyword>
<dbReference type="SUPFAM" id="SSF52418">
    <property type="entry name" value="Nucleoside phosphorylase/phosphoribosyltransferase catalytic domain"/>
    <property type="match status" value="1"/>
</dbReference>
<reference evidence="8 9" key="2">
    <citation type="journal article" date="2011" name="Stand. Genomic Sci.">
        <title>Complete genome sequence of Isosphaera pallida type strain (IS1B).</title>
        <authorList>
            <consortium name="US DOE Joint Genome Institute (JGI-PGF)"/>
            <person name="Goker M."/>
            <person name="Cleland D."/>
            <person name="Saunders E."/>
            <person name="Lapidus A."/>
            <person name="Nolan M."/>
            <person name="Lucas S."/>
            <person name="Hammon N."/>
            <person name="Deshpande S."/>
            <person name="Cheng J.F."/>
            <person name="Tapia R."/>
            <person name="Han C."/>
            <person name="Goodwin L."/>
            <person name="Pitluck S."/>
            <person name="Liolios K."/>
            <person name="Pagani I."/>
            <person name="Ivanova N."/>
            <person name="Mavromatis K."/>
            <person name="Pati A."/>
            <person name="Chen A."/>
            <person name="Palaniappan K."/>
            <person name="Land M."/>
            <person name="Hauser L."/>
            <person name="Chang Y.J."/>
            <person name="Jeffries C.D."/>
            <person name="Detter J.C."/>
            <person name="Beck B."/>
            <person name="Woyke T."/>
            <person name="Bristow J."/>
            <person name="Eisen J.A."/>
            <person name="Markowitz V."/>
            <person name="Hugenholtz P."/>
            <person name="Kyrpides N.C."/>
            <person name="Klenk H.P."/>
        </authorList>
    </citation>
    <scope>NUCLEOTIDE SEQUENCE [LARGE SCALE GENOMIC DNA]</scope>
    <source>
        <strain evidence="9">ATCC 43644 / DSM 9630 / IS1B</strain>
    </source>
</reference>
<evidence type="ECO:0000313" key="9">
    <source>
        <dbReference type="Proteomes" id="UP000008631"/>
    </source>
</evidence>
<dbReference type="Pfam" id="PF02885">
    <property type="entry name" value="Glycos_trans_3N"/>
    <property type="match status" value="1"/>
</dbReference>
<dbReference type="GO" id="GO:0005829">
    <property type="term" value="C:cytosol"/>
    <property type="evidence" value="ECO:0007669"/>
    <property type="project" value="TreeGrafter"/>
</dbReference>
<dbReference type="EC" id="2.4.2.4" evidence="3"/>
<dbReference type="SUPFAM" id="SSF47648">
    <property type="entry name" value="Nucleoside phosphorylase/phosphoribosyltransferase N-terminal domain"/>
    <property type="match status" value="1"/>
</dbReference>
<accession>E8R2R7</accession>
<dbReference type="Pfam" id="PF00591">
    <property type="entry name" value="Glycos_transf_3"/>
    <property type="match status" value="1"/>
</dbReference>
<dbReference type="PANTHER" id="PTHR10515">
    <property type="entry name" value="THYMIDINE PHOSPHORYLASE"/>
    <property type="match status" value="1"/>
</dbReference>
<dbReference type="GO" id="GO:0009032">
    <property type="term" value="F:thymidine phosphorylase activity"/>
    <property type="evidence" value="ECO:0007669"/>
    <property type="project" value="UniProtKB-EC"/>
</dbReference>
<keyword evidence="5 8" id="KW-0808">Transferase</keyword>
<keyword evidence="9" id="KW-1185">Reference proteome</keyword>
<evidence type="ECO:0000256" key="3">
    <source>
        <dbReference type="ARBA" id="ARBA00011892"/>
    </source>
</evidence>
<protein>
    <recommendedName>
        <fullName evidence="3">thymidine phosphorylase</fullName>
        <ecNumber evidence="3">2.4.2.4</ecNumber>
    </recommendedName>
</protein>
<dbReference type="eggNOG" id="COG0213">
    <property type="taxonomic scope" value="Bacteria"/>
</dbReference>
<dbReference type="NCBIfam" id="NF004490">
    <property type="entry name" value="PRK05820.1"/>
    <property type="match status" value="1"/>
</dbReference>
<dbReference type="RefSeq" id="WP_013565852.1">
    <property type="nucleotide sequence ID" value="NC_014962.1"/>
</dbReference>
<dbReference type="PROSITE" id="PS00647">
    <property type="entry name" value="THYMID_PHOSPHORYLASE"/>
    <property type="match status" value="1"/>
</dbReference>
<dbReference type="InterPro" id="IPR017459">
    <property type="entry name" value="Glycosyl_Trfase_fam3_N_dom"/>
</dbReference>
<dbReference type="InterPro" id="IPR017872">
    <property type="entry name" value="Pyrmidine_PPase_CS"/>
</dbReference>
<dbReference type="GO" id="GO:0004645">
    <property type="term" value="F:1,4-alpha-oligoglucan phosphorylase activity"/>
    <property type="evidence" value="ECO:0007669"/>
    <property type="project" value="InterPro"/>
</dbReference>
<dbReference type="InterPro" id="IPR036320">
    <property type="entry name" value="Glycosyl_Trfase_fam3_N_dom_sf"/>
</dbReference>
<dbReference type="SUPFAM" id="SSF54680">
    <property type="entry name" value="Pyrimidine nucleoside phosphorylase C-terminal domain"/>
    <property type="match status" value="1"/>
</dbReference>
<dbReference type="STRING" id="575540.Isop_2999"/>
<organism evidence="8 9">
    <name type="scientific">Isosphaera pallida (strain ATCC 43644 / DSM 9630 / IS1B)</name>
    <dbReference type="NCBI Taxonomy" id="575540"/>
    <lineage>
        <taxon>Bacteria</taxon>
        <taxon>Pseudomonadati</taxon>
        <taxon>Planctomycetota</taxon>
        <taxon>Planctomycetia</taxon>
        <taxon>Isosphaerales</taxon>
        <taxon>Isosphaeraceae</taxon>
        <taxon>Isosphaera</taxon>
    </lineage>
</organism>
<gene>
    <name evidence="8" type="ordered locus">Isop_2999</name>
</gene>
<dbReference type="SMART" id="SM00941">
    <property type="entry name" value="PYNP_C"/>
    <property type="match status" value="1"/>
</dbReference>
<evidence type="ECO:0000256" key="5">
    <source>
        <dbReference type="ARBA" id="ARBA00022679"/>
    </source>
</evidence>
<dbReference type="EMBL" id="CP002353">
    <property type="protein sequence ID" value="ADV63564.1"/>
    <property type="molecule type" value="Genomic_DNA"/>
</dbReference>
<evidence type="ECO:0000256" key="6">
    <source>
        <dbReference type="ARBA" id="ARBA00048550"/>
    </source>
</evidence>
<evidence type="ECO:0000256" key="1">
    <source>
        <dbReference type="ARBA" id="ARBA00006915"/>
    </source>
</evidence>
<dbReference type="KEGG" id="ipa:Isop_2999"/>
<dbReference type="InterPro" id="IPR036566">
    <property type="entry name" value="PYNP-like_C_sf"/>
</dbReference>
<dbReference type="GO" id="GO:0006206">
    <property type="term" value="P:pyrimidine nucleobase metabolic process"/>
    <property type="evidence" value="ECO:0007669"/>
    <property type="project" value="InterPro"/>
</dbReference>
<dbReference type="Gene3D" id="1.20.970.10">
    <property type="entry name" value="Transferase, Pyrimidine Nucleoside Phosphorylase, Chain C"/>
    <property type="match status" value="1"/>
</dbReference>
<dbReference type="Proteomes" id="UP000008631">
    <property type="component" value="Chromosome"/>
</dbReference>
<dbReference type="OrthoDB" id="9763887at2"/>
<proteinExistence type="inferred from homology"/>
<name>E8R2R7_ISOPI</name>
<evidence type="ECO:0000259" key="7">
    <source>
        <dbReference type="SMART" id="SM00941"/>
    </source>
</evidence>
<dbReference type="FunCoup" id="E8R2R7">
    <property type="interactions" value="235"/>
</dbReference>
<dbReference type="PANTHER" id="PTHR10515:SF0">
    <property type="entry name" value="THYMIDINE PHOSPHORYLASE"/>
    <property type="match status" value="1"/>
</dbReference>